<keyword evidence="10" id="KW-0489">Methyltransferase</keyword>
<dbReference type="CDD" id="cd02440">
    <property type="entry name" value="AdoMet_MTases"/>
    <property type="match status" value="1"/>
</dbReference>
<dbReference type="PANTHER" id="PTHR43675">
    <property type="entry name" value="ARSENITE METHYLTRANSFERASE"/>
    <property type="match status" value="1"/>
</dbReference>
<dbReference type="Gene3D" id="3.40.50.150">
    <property type="entry name" value="Vaccinia Virus protein VP39"/>
    <property type="match status" value="1"/>
</dbReference>
<evidence type="ECO:0000256" key="3">
    <source>
        <dbReference type="ARBA" id="ARBA00034487"/>
    </source>
</evidence>
<evidence type="ECO:0000256" key="5">
    <source>
        <dbReference type="ARBA" id="ARBA00034545"/>
    </source>
</evidence>
<evidence type="ECO:0000256" key="6">
    <source>
        <dbReference type="ARBA" id="ARBA00047941"/>
    </source>
</evidence>
<evidence type="ECO:0000256" key="1">
    <source>
        <dbReference type="ARBA" id="ARBA00022679"/>
    </source>
</evidence>
<dbReference type="GO" id="GO:0032259">
    <property type="term" value="P:methylation"/>
    <property type="evidence" value="ECO:0007669"/>
    <property type="project" value="UniProtKB-KW"/>
</dbReference>
<evidence type="ECO:0000256" key="8">
    <source>
        <dbReference type="ARBA" id="ARBA00048428"/>
    </source>
</evidence>
<proteinExistence type="inferred from homology"/>
<dbReference type="EMBL" id="QPIZ01000002">
    <property type="protein sequence ID" value="RCW38921.1"/>
    <property type="molecule type" value="Genomic_DNA"/>
</dbReference>
<gene>
    <name evidence="10" type="ORF">DFO77_10275</name>
</gene>
<dbReference type="InterPro" id="IPR029063">
    <property type="entry name" value="SAM-dependent_MTases_sf"/>
</dbReference>
<dbReference type="SUPFAM" id="SSF53335">
    <property type="entry name" value="S-adenosyl-L-methionine-dependent methyltransferases"/>
    <property type="match status" value="1"/>
</dbReference>
<comment type="catalytic activity">
    <reaction evidence="6">
        <text>arsenic triglutathione + [thioredoxin]-dithiol + S-adenosyl-L-methionine + 2 H2O = methylarsonous acid + [thioredoxin]-disulfide + 3 glutathione + S-adenosyl-L-homocysteine + H(+)</text>
        <dbReference type="Rhea" id="RHEA:69460"/>
        <dbReference type="Rhea" id="RHEA-COMP:10698"/>
        <dbReference type="Rhea" id="RHEA-COMP:10700"/>
        <dbReference type="ChEBI" id="CHEBI:15377"/>
        <dbReference type="ChEBI" id="CHEBI:15378"/>
        <dbReference type="ChEBI" id="CHEBI:17826"/>
        <dbReference type="ChEBI" id="CHEBI:29950"/>
        <dbReference type="ChEBI" id="CHEBI:50058"/>
        <dbReference type="ChEBI" id="CHEBI:57856"/>
        <dbReference type="ChEBI" id="CHEBI:57925"/>
        <dbReference type="ChEBI" id="CHEBI:59789"/>
        <dbReference type="ChEBI" id="CHEBI:183640"/>
        <dbReference type="EC" id="2.1.1.137"/>
    </reaction>
</comment>
<accession>A0A368VIT4</accession>
<evidence type="ECO:0000259" key="9">
    <source>
        <dbReference type="Pfam" id="PF13847"/>
    </source>
</evidence>
<dbReference type="NCBIfam" id="NF008823">
    <property type="entry name" value="PRK11873.1"/>
    <property type="match status" value="1"/>
</dbReference>
<dbReference type="EC" id="2.1.1.137" evidence="4"/>
<evidence type="ECO:0000313" key="10">
    <source>
        <dbReference type="EMBL" id="RCW38921.1"/>
    </source>
</evidence>
<evidence type="ECO:0000256" key="7">
    <source>
        <dbReference type="ARBA" id="ARBA00047943"/>
    </source>
</evidence>
<keyword evidence="11" id="KW-1185">Reference proteome</keyword>
<evidence type="ECO:0000313" key="11">
    <source>
        <dbReference type="Proteomes" id="UP000252733"/>
    </source>
</evidence>
<dbReference type="RefSeq" id="WP_114436236.1">
    <property type="nucleotide sequence ID" value="NZ_QPIZ01000002.1"/>
</dbReference>
<comment type="catalytic activity">
    <reaction evidence="7">
        <text>arsenic triglutathione + 2 [thioredoxin]-dithiol + 2 S-adenosyl-L-methionine + H2O = dimethylarsinous acid + 2 [thioredoxin]-disulfide + 3 glutathione + 2 S-adenosyl-L-homocysteine + 2 H(+)</text>
        <dbReference type="Rhea" id="RHEA:69464"/>
        <dbReference type="Rhea" id="RHEA-COMP:10698"/>
        <dbReference type="Rhea" id="RHEA-COMP:10700"/>
        <dbReference type="ChEBI" id="CHEBI:15377"/>
        <dbReference type="ChEBI" id="CHEBI:15378"/>
        <dbReference type="ChEBI" id="CHEBI:23808"/>
        <dbReference type="ChEBI" id="CHEBI:29950"/>
        <dbReference type="ChEBI" id="CHEBI:50058"/>
        <dbReference type="ChEBI" id="CHEBI:57856"/>
        <dbReference type="ChEBI" id="CHEBI:57925"/>
        <dbReference type="ChEBI" id="CHEBI:59789"/>
        <dbReference type="ChEBI" id="CHEBI:183640"/>
        <dbReference type="EC" id="2.1.1.137"/>
    </reaction>
</comment>
<keyword evidence="1 10" id="KW-0808">Transferase</keyword>
<comment type="catalytic activity">
    <reaction evidence="8">
        <text>arsenic triglutathione + 3 [thioredoxin]-dithiol + 3 S-adenosyl-L-methionine = trimethylarsine + 3 [thioredoxin]-disulfide + 3 glutathione + 3 S-adenosyl-L-homocysteine + 3 H(+)</text>
        <dbReference type="Rhea" id="RHEA:69432"/>
        <dbReference type="Rhea" id="RHEA-COMP:10698"/>
        <dbReference type="Rhea" id="RHEA-COMP:10700"/>
        <dbReference type="ChEBI" id="CHEBI:15378"/>
        <dbReference type="ChEBI" id="CHEBI:27130"/>
        <dbReference type="ChEBI" id="CHEBI:29950"/>
        <dbReference type="ChEBI" id="CHEBI:50058"/>
        <dbReference type="ChEBI" id="CHEBI:57856"/>
        <dbReference type="ChEBI" id="CHEBI:57925"/>
        <dbReference type="ChEBI" id="CHEBI:59789"/>
        <dbReference type="ChEBI" id="CHEBI:183640"/>
        <dbReference type="EC" id="2.1.1.137"/>
    </reaction>
</comment>
<comment type="caution">
    <text evidence="10">The sequence shown here is derived from an EMBL/GenBank/DDBJ whole genome shotgun (WGS) entry which is preliminary data.</text>
</comment>
<keyword evidence="2" id="KW-0949">S-adenosyl-L-methionine</keyword>
<dbReference type="GO" id="GO:0030791">
    <property type="term" value="F:arsenite methyltransferase activity"/>
    <property type="evidence" value="ECO:0007669"/>
    <property type="project" value="UniProtKB-EC"/>
</dbReference>
<evidence type="ECO:0000256" key="4">
    <source>
        <dbReference type="ARBA" id="ARBA00034521"/>
    </source>
</evidence>
<feature type="domain" description="Methyltransferase" evidence="9">
    <location>
        <begin position="72"/>
        <end position="218"/>
    </location>
</feature>
<dbReference type="InterPro" id="IPR026669">
    <property type="entry name" value="Arsenite_MeTrfase-like"/>
</dbReference>
<evidence type="ECO:0000256" key="2">
    <source>
        <dbReference type="ARBA" id="ARBA00022691"/>
    </source>
</evidence>
<reference evidence="10 11" key="1">
    <citation type="submission" date="2018-07" db="EMBL/GenBank/DDBJ databases">
        <title>Freshwater and sediment microbial communities from various areas in North America, analyzing microbe dynamics in response to fracking.</title>
        <authorList>
            <person name="Lamendella R."/>
        </authorList>
    </citation>
    <scope>NUCLEOTIDE SEQUENCE [LARGE SCALE GENOMIC DNA]</scope>
    <source>
        <strain evidence="10 11">160A</strain>
    </source>
</reference>
<dbReference type="Pfam" id="PF13847">
    <property type="entry name" value="Methyltransf_31"/>
    <property type="match status" value="1"/>
</dbReference>
<dbReference type="AlphaFoldDB" id="A0A368VIT4"/>
<dbReference type="PANTHER" id="PTHR43675:SF8">
    <property type="entry name" value="ARSENITE METHYLTRANSFERASE"/>
    <property type="match status" value="1"/>
</dbReference>
<organism evidence="10 11">
    <name type="scientific">Marinilabilia salmonicolor</name>
    <dbReference type="NCBI Taxonomy" id="989"/>
    <lineage>
        <taxon>Bacteria</taxon>
        <taxon>Pseudomonadati</taxon>
        <taxon>Bacteroidota</taxon>
        <taxon>Bacteroidia</taxon>
        <taxon>Marinilabiliales</taxon>
        <taxon>Marinilabiliaceae</taxon>
        <taxon>Marinilabilia</taxon>
    </lineage>
</organism>
<dbReference type="Proteomes" id="UP000252733">
    <property type="component" value="Unassembled WGS sequence"/>
</dbReference>
<sequence>MTEIKKIVKDKYSAIANKSLLAEPTFGCCSNSCCGELEVSMIGDEYQNVKGYFSDADLGLGCGLPTEFAQIKEGDHVLDLGSGAGNDCFVARTQTGDSGRVTGLDFTEAMIQKAYENLKKTGFKNIEFVQGEIEEMPFPDSSFDVVISNCVLNLVPDKQKAFSEIFRVLKPFGHFSISDVVISGDLPEGLKKDAEMYAGCVSGAICKKEYISIVKRQGFSGITVQKEKEIVLSDEVLLNHISADELETFKQSASGIFSITLYAEK</sequence>
<name>A0A368VIT4_9BACT</name>
<comment type="similarity">
    <text evidence="3">Belongs to the methyltransferase superfamily. Arsenite methyltransferase family.</text>
</comment>
<dbReference type="InterPro" id="IPR025714">
    <property type="entry name" value="Methyltranfer_dom"/>
</dbReference>
<protein>
    <recommendedName>
        <fullName evidence="5">Arsenite methyltransferase</fullName>
        <ecNumber evidence="4">2.1.1.137</ecNumber>
    </recommendedName>
</protein>